<evidence type="ECO:0000313" key="3">
    <source>
        <dbReference type="Proteomes" id="UP000002484"/>
    </source>
</evidence>
<organism evidence="2 3">
    <name type="scientific">Pseudofrankia inefficax (strain DSM 45817 / CECT 9037 / DDB 130130 / EuI1c)</name>
    <name type="common">Frankia inefficax</name>
    <dbReference type="NCBI Taxonomy" id="298654"/>
    <lineage>
        <taxon>Bacteria</taxon>
        <taxon>Bacillati</taxon>
        <taxon>Actinomycetota</taxon>
        <taxon>Actinomycetes</taxon>
        <taxon>Frankiales</taxon>
        <taxon>Frankiaceae</taxon>
        <taxon>Pseudofrankia</taxon>
    </lineage>
</organism>
<protein>
    <submittedName>
        <fullName evidence="2">Uncharacterized protein</fullName>
    </submittedName>
</protein>
<accession>E3JAE9</accession>
<keyword evidence="3" id="KW-1185">Reference proteome</keyword>
<gene>
    <name evidence="2" type="ordered locus">FraEuI1c_2975</name>
</gene>
<dbReference type="OrthoDB" id="140186at2"/>
<dbReference type="HOGENOM" id="CLU_543818_0_0_11"/>
<dbReference type="AlphaFoldDB" id="E3JAE9"/>
<name>E3JAE9_PSEI1</name>
<proteinExistence type="predicted"/>
<sequence>MSAIGAYARARAAAVGVAQPVASVRHLHLSESPLVLVPLTMAGEANAPLAALVGTAVDRPVLLVVPQPRDRSRRFRFADELAAVLLAEVARCASAGSEPVKPPKAARTPPATVTEPGAAATVAPDDGGQAAAAAAAGELAEATRFLDAPQLLVPNRAGADFVRLFGRSTRFRSTVGEYAVPAGVPLLGRWLTFLAQRAEHPGSSALVAMTEALAKHWATGQSALEDANLAALLAWIDPPPGCTGAEAARLAEDPARWPPAGPTTDPGFDNRVLAPAIRAYDEAVAQSAATTGGGPEDLRVARAEAAVADVLRGQLEPTWRLMWRAVDLLRALPPGASVARRWEQDRARFSSYVAYLAAEDGGLPQARRDGAVAAARRLAVLERELAGYEADQAFDDPLVLANQRVTGEAFVGQVVGVERDRRIANSRGTPVTRPLVEVLTVDPVRLAPRAKVESPARRGQFGEIVDVRPAADGLLVTLELSGGMGRSKVPPPGSVPAEGETLSYTSLLSDGMFSAGLPAPEDTPWTHGGPPSPYEPTEDDVRERWE</sequence>
<dbReference type="KEGG" id="fri:FraEuI1c_2975"/>
<dbReference type="EMBL" id="CP002299">
    <property type="protein sequence ID" value="ADP81000.1"/>
    <property type="molecule type" value="Genomic_DNA"/>
</dbReference>
<feature type="compositionally biased region" description="Low complexity" evidence="1">
    <location>
        <begin position="103"/>
        <end position="114"/>
    </location>
</feature>
<evidence type="ECO:0000313" key="2">
    <source>
        <dbReference type="EMBL" id="ADP81000.1"/>
    </source>
</evidence>
<dbReference type="InParanoid" id="E3JAE9"/>
<feature type="region of interest" description="Disordered" evidence="1">
    <location>
        <begin position="96"/>
        <end position="117"/>
    </location>
</feature>
<reference evidence="2 3" key="1">
    <citation type="submission" date="2010-10" db="EMBL/GenBank/DDBJ databases">
        <title>Complete sequence of Frankia sp. EuI1c.</title>
        <authorList>
            <consortium name="US DOE Joint Genome Institute"/>
            <person name="Lucas S."/>
            <person name="Copeland A."/>
            <person name="Lapidus A."/>
            <person name="Cheng J.-F."/>
            <person name="Bruce D."/>
            <person name="Goodwin L."/>
            <person name="Pitluck S."/>
            <person name="Chertkov O."/>
            <person name="Detter J.C."/>
            <person name="Han C."/>
            <person name="Tapia R."/>
            <person name="Land M."/>
            <person name="Hauser L."/>
            <person name="Jeffries C."/>
            <person name="Kyrpides N."/>
            <person name="Ivanova N."/>
            <person name="Mikhailova N."/>
            <person name="Beauchemin N."/>
            <person name="Sen A."/>
            <person name="Sur S.A."/>
            <person name="Gtari M."/>
            <person name="Wall L."/>
            <person name="Tisa L."/>
            <person name="Woyke T."/>
        </authorList>
    </citation>
    <scope>NUCLEOTIDE SEQUENCE [LARGE SCALE GENOMIC DNA]</scope>
    <source>
        <strain evidence="3">DSM 45817 / CECT 9037 / EuI1c</strain>
    </source>
</reference>
<evidence type="ECO:0000256" key="1">
    <source>
        <dbReference type="SAM" id="MobiDB-lite"/>
    </source>
</evidence>
<feature type="region of interest" description="Disordered" evidence="1">
    <location>
        <begin position="513"/>
        <end position="546"/>
    </location>
</feature>
<dbReference type="RefSeq" id="WP_013424118.1">
    <property type="nucleotide sequence ID" value="NC_014666.1"/>
</dbReference>
<dbReference type="Proteomes" id="UP000002484">
    <property type="component" value="Chromosome"/>
</dbReference>
<dbReference type="eggNOG" id="ENOG502Z9GY">
    <property type="taxonomic scope" value="Bacteria"/>
</dbReference>
<dbReference type="STRING" id="298654.FraEuI1c_2975"/>